<keyword evidence="3 6" id="KW-0812">Transmembrane</keyword>
<comment type="caution">
    <text evidence="6">Lacks conserved residue(s) required for the propagation of feature annotation.</text>
</comment>
<keyword evidence="4 6" id="KW-1133">Transmembrane helix</keyword>
<evidence type="ECO:0000256" key="3">
    <source>
        <dbReference type="ARBA" id="ARBA00022692"/>
    </source>
</evidence>
<gene>
    <name evidence="9" type="ORF">FHS89_003102</name>
</gene>
<dbReference type="GO" id="GO:0005886">
    <property type="term" value="C:plasma membrane"/>
    <property type="evidence" value="ECO:0007669"/>
    <property type="project" value="UniProtKB-SubCell"/>
</dbReference>
<evidence type="ECO:0000256" key="7">
    <source>
        <dbReference type="SAM" id="MobiDB-lite"/>
    </source>
</evidence>
<dbReference type="InterPro" id="IPR015414">
    <property type="entry name" value="TMEM64"/>
</dbReference>
<keyword evidence="2 6" id="KW-1003">Cell membrane</keyword>
<reference evidence="9 10" key="1">
    <citation type="submission" date="2020-08" db="EMBL/GenBank/DDBJ databases">
        <title>Genomic Encyclopedia of Type Strains, Phase IV (KMG-IV): sequencing the most valuable type-strain genomes for metagenomic binning, comparative biology and taxonomic classification.</title>
        <authorList>
            <person name="Goeker M."/>
        </authorList>
    </citation>
    <scope>NUCLEOTIDE SEQUENCE [LARGE SCALE GENOMIC DNA]</scope>
    <source>
        <strain evidence="9 10">DSM 103377</strain>
    </source>
</reference>
<accession>A0A840WPT5</accession>
<evidence type="ECO:0000256" key="5">
    <source>
        <dbReference type="ARBA" id="ARBA00023136"/>
    </source>
</evidence>
<feature type="transmembrane region" description="Helical" evidence="6">
    <location>
        <begin position="34"/>
        <end position="54"/>
    </location>
</feature>
<evidence type="ECO:0000313" key="10">
    <source>
        <dbReference type="Proteomes" id="UP000553766"/>
    </source>
</evidence>
<name>A0A840WPT5_9RHOB</name>
<dbReference type="AlphaFoldDB" id="A0A840WPT5"/>
<comment type="caution">
    <text evidence="9">The sequence shown here is derived from an EMBL/GenBank/DDBJ whole genome shotgun (WGS) entry which is preliminary data.</text>
</comment>
<feature type="region of interest" description="Disordered" evidence="7">
    <location>
        <begin position="1"/>
        <end position="22"/>
    </location>
</feature>
<feature type="domain" description="VTT" evidence="8">
    <location>
        <begin position="96"/>
        <end position="213"/>
    </location>
</feature>
<dbReference type="PANTHER" id="PTHR12677:SF59">
    <property type="entry name" value="GOLGI APPARATUS MEMBRANE PROTEIN TVP38-RELATED"/>
    <property type="match status" value="1"/>
</dbReference>
<evidence type="ECO:0000256" key="4">
    <source>
        <dbReference type="ARBA" id="ARBA00022989"/>
    </source>
</evidence>
<evidence type="ECO:0000256" key="1">
    <source>
        <dbReference type="ARBA" id="ARBA00004651"/>
    </source>
</evidence>
<feature type="transmembrane region" description="Helical" evidence="6">
    <location>
        <begin position="230"/>
        <end position="252"/>
    </location>
</feature>
<evidence type="ECO:0000313" key="9">
    <source>
        <dbReference type="EMBL" id="MBB5517058.1"/>
    </source>
</evidence>
<dbReference type="EMBL" id="JACIJS010000012">
    <property type="protein sequence ID" value="MBB5517058.1"/>
    <property type="molecule type" value="Genomic_DNA"/>
</dbReference>
<evidence type="ECO:0000256" key="6">
    <source>
        <dbReference type="RuleBase" id="RU366058"/>
    </source>
</evidence>
<proteinExistence type="inferred from homology"/>
<keyword evidence="10" id="KW-1185">Reference proteome</keyword>
<feature type="transmembrane region" description="Helical" evidence="6">
    <location>
        <begin position="74"/>
        <end position="93"/>
    </location>
</feature>
<dbReference type="Proteomes" id="UP000553766">
    <property type="component" value="Unassembled WGS sequence"/>
</dbReference>
<sequence>MTDAYHTQPDSQNGAKPDMTQPAPKERISLKKMLPILVIVAVAIAGFFLLGDKLNFQTLADNRDALIAWRDSNYALAAIVYIAIYVAVVAFSLPGGSIMTLTGGFLFGLVAGATFTVTAATIGATAIFVAAKTGLGDALKARLDGSGGTLAKMRKGVEENAVSFLLLMRLVPAMPFWLANLAPAFLGVPLITYVWTTFVGIIPGTVVYTWVGSGLGDVFARGETPDLGIIFTPSILGPILGLSALAALPLVIKAVKGRKALPLEE</sequence>
<keyword evidence="5 6" id="KW-0472">Membrane</keyword>
<comment type="similarity">
    <text evidence="6">Belongs to the TVP38/TMEM64 family.</text>
</comment>
<dbReference type="PANTHER" id="PTHR12677">
    <property type="entry name" value="GOLGI APPARATUS MEMBRANE PROTEIN TVP38-RELATED"/>
    <property type="match status" value="1"/>
</dbReference>
<protein>
    <recommendedName>
        <fullName evidence="6">TVP38/TMEM64 family membrane protein</fullName>
    </recommendedName>
</protein>
<comment type="subcellular location">
    <subcellularLocation>
        <location evidence="1 6">Cell membrane</location>
        <topology evidence="1 6">Multi-pass membrane protein</topology>
    </subcellularLocation>
</comment>
<feature type="transmembrane region" description="Helical" evidence="6">
    <location>
        <begin position="105"/>
        <end position="131"/>
    </location>
</feature>
<evidence type="ECO:0000256" key="2">
    <source>
        <dbReference type="ARBA" id="ARBA00022475"/>
    </source>
</evidence>
<dbReference type="InterPro" id="IPR032816">
    <property type="entry name" value="VTT_dom"/>
</dbReference>
<dbReference type="Pfam" id="PF09335">
    <property type="entry name" value="VTT_dom"/>
    <property type="match status" value="1"/>
</dbReference>
<organism evidence="9 10">
    <name type="scientific">Rubricella aquisinus</name>
    <dbReference type="NCBI Taxonomy" id="2028108"/>
    <lineage>
        <taxon>Bacteria</taxon>
        <taxon>Pseudomonadati</taxon>
        <taxon>Pseudomonadota</taxon>
        <taxon>Alphaproteobacteria</taxon>
        <taxon>Rhodobacterales</taxon>
        <taxon>Paracoccaceae</taxon>
        <taxon>Rubricella</taxon>
    </lineage>
</organism>
<evidence type="ECO:0000259" key="8">
    <source>
        <dbReference type="Pfam" id="PF09335"/>
    </source>
</evidence>